<feature type="domain" description="G" evidence="1">
    <location>
        <begin position="38"/>
        <end position="141"/>
    </location>
</feature>
<dbReference type="RefSeq" id="XP_019642888.1">
    <property type="nucleotide sequence ID" value="XM_019787329.1"/>
</dbReference>
<dbReference type="GeneID" id="109484107"/>
<dbReference type="Proteomes" id="UP000515135">
    <property type="component" value="Unplaced"/>
</dbReference>
<gene>
    <name evidence="3" type="primary">LOC109484107</name>
</gene>
<dbReference type="AlphaFoldDB" id="A0A6P5A0W2"/>
<dbReference type="Pfam" id="PF01926">
    <property type="entry name" value="MMR_HSR1"/>
    <property type="match status" value="1"/>
</dbReference>
<proteinExistence type="predicted"/>
<evidence type="ECO:0000313" key="3">
    <source>
        <dbReference type="RefSeq" id="XP_019642888.1"/>
    </source>
</evidence>
<evidence type="ECO:0000259" key="1">
    <source>
        <dbReference type="Pfam" id="PF01926"/>
    </source>
</evidence>
<dbReference type="OrthoDB" id="6149413at2759"/>
<sequence>MAQEQEPNELELAELRNRVKRRVTNLLRNKPDEEKFNVLVVGMPGSGKSSFINSMSMAVTGTWKEVAHYSKSNKSVTRCLEGYVMFDDNCKEVDEDHPMPAYKKNVVFWDCAGFPDATDKVYSTIVSLALDSRIPSGTNVIECMNQTPDELRKRFARVDRNMTFDRIVFILSAASEEIPGYLVEAIKTGAQQGHGKYCLFSLGHQLQ</sequence>
<accession>A0A6P5A0W2</accession>
<dbReference type="KEGG" id="bbel:109484107"/>
<dbReference type="SUPFAM" id="SSF52540">
    <property type="entry name" value="P-loop containing nucleoside triphosphate hydrolases"/>
    <property type="match status" value="1"/>
</dbReference>
<dbReference type="InterPro" id="IPR027417">
    <property type="entry name" value="P-loop_NTPase"/>
</dbReference>
<reference evidence="3" key="1">
    <citation type="submission" date="2025-08" db="UniProtKB">
        <authorList>
            <consortium name="RefSeq"/>
        </authorList>
    </citation>
    <scope>IDENTIFICATION</scope>
    <source>
        <tissue evidence="3">Gonad</tissue>
    </source>
</reference>
<dbReference type="Gene3D" id="3.40.50.300">
    <property type="entry name" value="P-loop containing nucleotide triphosphate hydrolases"/>
    <property type="match status" value="1"/>
</dbReference>
<dbReference type="CDD" id="cd00882">
    <property type="entry name" value="Ras_like_GTPase"/>
    <property type="match status" value="1"/>
</dbReference>
<protein>
    <submittedName>
        <fullName evidence="3">Uncharacterized protein LOC109484107</fullName>
    </submittedName>
</protein>
<name>A0A6P5A0W2_BRABE</name>
<organism evidence="2 3">
    <name type="scientific">Branchiostoma belcheri</name>
    <name type="common">Amphioxus</name>
    <dbReference type="NCBI Taxonomy" id="7741"/>
    <lineage>
        <taxon>Eukaryota</taxon>
        <taxon>Metazoa</taxon>
        <taxon>Chordata</taxon>
        <taxon>Cephalochordata</taxon>
        <taxon>Leptocardii</taxon>
        <taxon>Amphioxiformes</taxon>
        <taxon>Branchiostomatidae</taxon>
        <taxon>Branchiostoma</taxon>
    </lineage>
</organism>
<dbReference type="GO" id="GO:0005525">
    <property type="term" value="F:GTP binding"/>
    <property type="evidence" value="ECO:0007669"/>
    <property type="project" value="InterPro"/>
</dbReference>
<keyword evidence="2" id="KW-1185">Reference proteome</keyword>
<evidence type="ECO:0000313" key="2">
    <source>
        <dbReference type="Proteomes" id="UP000515135"/>
    </source>
</evidence>
<dbReference type="InterPro" id="IPR006073">
    <property type="entry name" value="GTP-bd"/>
</dbReference>